<dbReference type="EMBL" id="RBZY01000020">
    <property type="protein sequence ID" value="RWR19749.1"/>
    <property type="molecule type" value="Genomic_DNA"/>
</dbReference>
<dbReference type="Proteomes" id="UP000285970">
    <property type="component" value="Unassembled WGS sequence"/>
</dbReference>
<dbReference type="Gene3D" id="3.90.76.10">
    <property type="entry name" value="Dipeptide-binding Protein, Domain 1"/>
    <property type="match status" value="1"/>
</dbReference>
<reference evidence="3 4" key="1">
    <citation type="journal article" date="2018" name="Front. Microbiol.">
        <title>Novel Insights Into Bacterial Dimethylsulfoniopropionate Catabolism in the East China Sea.</title>
        <authorList>
            <person name="Liu J."/>
            <person name="Liu J."/>
            <person name="Zhang S.H."/>
            <person name="Liang J."/>
            <person name="Lin H."/>
            <person name="Song D."/>
            <person name="Yang G.P."/>
            <person name="Todd J.D."/>
            <person name="Zhang X.H."/>
        </authorList>
    </citation>
    <scope>NUCLEOTIDE SEQUENCE [LARGE SCALE GENOMIC DNA]</scope>
    <source>
        <strain evidence="3 4">ZYFD042</strain>
    </source>
</reference>
<dbReference type="GO" id="GO:0015833">
    <property type="term" value="P:peptide transport"/>
    <property type="evidence" value="ECO:0007669"/>
    <property type="project" value="TreeGrafter"/>
</dbReference>
<evidence type="ECO:0000313" key="4">
    <source>
        <dbReference type="Proteomes" id="UP000285970"/>
    </source>
</evidence>
<evidence type="ECO:0000256" key="1">
    <source>
        <dbReference type="SAM" id="MobiDB-lite"/>
    </source>
</evidence>
<evidence type="ECO:0000313" key="3">
    <source>
        <dbReference type="EMBL" id="RWR19749.1"/>
    </source>
</evidence>
<dbReference type="Gene3D" id="3.10.105.10">
    <property type="entry name" value="Dipeptide-binding Protein, Domain 3"/>
    <property type="match status" value="1"/>
</dbReference>
<sequence>MQSRGLTIRQGRRARLRAARPGETTGCIGYRATVHHGQYQQISTTSRRRFTRLVVLTVAATVALAGCAAPEPAPEKEPPPPTTLTLGVVGTPTSFNSATAHGATAANRAVSALLDERLGSLDGDLQVVPNNGLGRITRIEGDPLTVSYELFADRVWSDGTPITLDDLMFGWAVSSHYFDDATYDETGAVVAGTRYFESATPPDPNARTSRPTMDRTADTLTLTYDEPFADWNRQWLLDRPVHVVAAKAGVTVKDLMTAILTTPAGDPTAPVEPNPVLAAAAAAWNTGFDASVDGTFDVSAAVVSGPWTVAEATGSAISLARRDNYQGGHYPALESMTIRFFPDRAAQVAAVAAGEVDVANIGDPDAEELKTLADAGVTVTTGPTAQTMQVRFADTTSDELRRAVSLALDRGAIVEEAVGEVRPDARPLQSFLSSPATGSTYQELTSGNGAPGTGSDVGAARAALDDRPAVLRVAHDPADPVSASVFAQMVTMGAEAGIAVRAAAENEIPDATLAWIGEDESLYRSARDRLAEGVTTADAEETFAEMTRDTDPVDVLAGAREIDRALFAAYAGIPLLERTGAVAVANGVGGVTYTSEPDGVPPAFWTWTPPAS</sequence>
<dbReference type="AlphaFoldDB" id="A0A3S3LLD1"/>
<dbReference type="OrthoDB" id="7888869at2"/>
<dbReference type="InterPro" id="IPR000914">
    <property type="entry name" value="SBP_5_dom"/>
</dbReference>
<accession>A0A3S3LLD1</accession>
<dbReference type="InterPro" id="IPR039424">
    <property type="entry name" value="SBP_5"/>
</dbReference>
<protein>
    <recommendedName>
        <fullName evidence="2">Solute-binding protein family 5 domain-containing protein</fullName>
    </recommendedName>
</protein>
<dbReference type="Pfam" id="PF00496">
    <property type="entry name" value="SBP_bac_5"/>
    <property type="match status" value="1"/>
</dbReference>
<dbReference type="PANTHER" id="PTHR30290:SF65">
    <property type="entry name" value="MONOACYL PHOSPHATIDYLINOSITOL TETRAMANNOSIDE-BINDING PROTEIN LPQW-RELATED"/>
    <property type="match status" value="1"/>
</dbReference>
<feature type="compositionally biased region" description="Polar residues" evidence="1">
    <location>
        <begin position="430"/>
        <end position="448"/>
    </location>
</feature>
<dbReference type="PANTHER" id="PTHR30290">
    <property type="entry name" value="PERIPLASMIC BINDING COMPONENT OF ABC TRANSPORTER"/>
    <property type="match status" value="1"/>
</dbReference>
<gene>
    <name evidence="3" type="ORF">D8Y23_07170</name>
</gene>
<dbReference type="SUPFAM" id="SSF53850">
    <property type="entry name" value="Periplasmic binding protein-like II"/>
    <property type="match status" value="1"/>
</dbReference>
<comment type="caution">
    <text evidence="3">The sequence shown here is derived from an EMBL/GenBank/DDBJ whole genome shotgun (WGS) entry which is preliminary data.</text>
</comment>
<feature type="region of interest" description="Disordered" evidence="1">
    <location>
        <begin position="1"/>
        <end position="20"/>
    </location>
</feature>
<feature type="domain" description="Solute-binding protein family 5" evidence="2">
    <location>
        <begin position="140"/>
        <end position="465"/>
    </location>
</feature>
<organism evidence="3 4">
    <name type="scientific">Microbacterium enclense</name>
    <dbReference type="NCBI Taxonomy" id="993073"/>
    <lineage>
        <taxon>Bacteria</taxon>
        <taxon>Bacillati</taxon>
        <taxon>Actinomycetota</taxon>
        <taxon>Actinomycetes</taxon>
        <taxon>Micrococcales</taxon>
        <taxon>Microbacteriaceae</taxon>
        <taxon>Microbacterium</taxon>
    </lineage>
</organism>
<dbReference type="GO" id="GO:1904680">
    <property type="term" value="F:peptide transmembrane transporter activity"/>
    <property type="evidence" value="ECO:0007669"/>
    <property type="project" value="TreeGrafter"/>
</dbReference>
<name>A0A3S3LLD1_9MICO</name>
<feature type="region of interest" description="Disordered" evidence="1">
    <location>
        <begin position="430"/>
        <end position="458"/>
    </location>
</feature>
<proteinExistence type="predicted"/>
<evidence type="ECO:0000259" key="2">
    <source>
        <dbReference type="Pfam" id="PF00496"/>
    </source>
</evidence>
<dbReference type="Gene3D" id="3.40.190.10">
    <property type="entry name" value="Periplasmic binding protein-like II"/>
    <property type="match status" value="1"/>
</dbReference>